<dbReference type="Pfam" id="PF02219">
    <property type="entry name" value="MTHFR"/>
    <property type="match status" value="1"/>
</dbReference>
<dbReference type="AlphaFoldDB" id="A0A9W6LNE2"/>
<comment type="catalytic activity">
    <reaction evidence="11">
        <text>(6S)-5-methyl-5,6,7,8-tetrahydrofolate + NAD(+) = (6R)-5,10-methylene-5,6,7,8-tetrahydrofolate + NADH + H(+)</text>
        <dbReference type="Rhea" id="RHEA:19821"/>
        <dbReference type="ChEBI" id="CHEBI:15378"/>
        <dbReference type="ChEBI" id="CHEBI:15636"/>
        <dbReference type="ChEBI" id="CHEBI:18608"/>
        <dbReference type="ChEBI" id="CHEBI:57540"/>
        <dbReference type="ChEBI" id="CHEBI:57945"/>
        <dbReference type="EC" id="1.5.1.54"/>
    </reaction>
    <physiologicalReaction direction="right-to-left" evidence="11">
        <dbReference type="Rhea" id="RHEA:19823"/>
    </physiologicalReaction>
</comment>
<dbReference type="RefSeq" id="WP_281836181.1">
    <property type="nucleotide sequence ID" value="NZ_BSDY01000010.1"/>
</dbReference>
<dbReference type="PANTHER" id="PTHR45754">
    <property type="entry name" value="METHYLENETETRAHYDROFOLATE REDUCTASE"/>
    <property type="match status" value="1"/>
</dbReference>
<dbReference type="InterPro" id="IPR029041">
    <property type="entry name" value="FAD-linked_oxidoreductase-like"/>
</dbReference>
<keyword evidence="8" id="KW-0520">NAD</keyword>
<evidence type="ECO:0000313" key="14">
    <source>
        <dbReference type="Proteomes" id="UP001144471"/>
    </source>
</evidence>
<accession>A0A9W6LNE2</accession>
<evidence type="ECO:0000313" key="13">
    <source>
        <dbReference type="EMBL" id="GLI56809.1"/>
    </source>
</evidence>
<dbReference type="NCBIfam" id="TIGR00676">
    <property type="entry name" value="fadh2"/>
    <property type="match status" value="1"/>
</dbReference>
<evidence type="ECO:0000256" key="9">
    <source>
        <dbReference type="ARBA" id="ARBA00023167"/>
    </source>
</evidence>
<dbReference type="GO" id="GO:0071949">
    <property type="term" value="F:FAD binding"/>
    <property type="evidence" value="ECO:0007669"/>
    <property type="project" value="TreeGrafter"/>
</dbReference>
<keyword evidence="7 12" id="KW-0560">Oxidoreductase</keyword>
<dbReference type="GO" id="GO:0005829">
    <property type="term" value="C:cytosol"/>
    <property type="evidence" value="ECO:0007669"/>
    <property type="project" value="InterPro"/>
</dbReference>
<evidence type="ECO:0000256" key="3">
    <source>
        <dbReference type="ARBA" id="ARBA00006743"/>
    </source>
</evidence>
<evidence type="ECO:0000256" key="2">
    <source>
        <dbReference type="ARBA" id="ARBA00004777"/>
    </source>
</evidence>
<comment type="similarity">
    <text evidence="3 12">Belongs to the methylenetetrahydrofolate reductase family.</text>
</comment>
<evidence type="ECO:0000256" key="11">
    <source>
        <dbReference type="ARBA" id="ARBA00048628"/>
    </source>
</evidence>
<comment type="caution">
    <text evidence="13">The sequence shown here is derived from an EMBL/GenBank/DDBJ whole genome shotgun (WGS) entry which is preliminary data.</text>
</comment>
<dbReference type="EMBL" id="BSDY01000010">
    <property type="protein sequence ID" value="GLI56809.1"/>
    <property type="molecule type" value="Genomic_DNA"/>
</dbReference>
<comment type="cofactor">
    <cofactor evidence="1 12">
        <name>FAD</name>
        <dbReference type="ChEBI" id="CHEBI:57692"/>
    </cofactor>
</comment>
<proteinExistence type="inferred from homology"/>
<reference evidence="13" key="1">
    <citation type="submission" date="2022-12" db="EMBL/GenBank/DDBJ databases">
        <title>Reference genome sequencing for broad-spectrum identification of bacterial and archaeal isolates by mass spectrometry.</title>
        <authorList>
            <person name="Sekiguchi Y."/>
            <person name="Tourlousse D.M."/>
        </authorList>
    </citation>
    <scope>NUCLEOTIDE SEQUENCE</scope>
    <source>
        <strain evidence="13">10succ1</strain>
    </source>
</reference>
<dbReference type="SUPFAM" id="SSF51730">
    <property type="entry name" value="FAD-linked oxidoreductase"/>
    <property type="match status" value="1"/>
</dbReference>
<keyword evidence="6 12" id="KW-0274">FAD</keyword>
<evidence type="ECO:0000256" key="10">
    <source>
        <dbReference type="ARBA" id="ARBA00034478"/>
    </source>
</evidence>
<keyword evidence="4" id="KW-0028">Amino-acid biosynthesis</keyword>
<sequence length="292" mass="33249">MSINELYKRKKPVISFEIFPPNEKYPIERVYSTMDELAKLKPDYISVTYGAGGTTRGRSVEIASRIKNIHNIEALAHLTCIGATTAEIDRTLQELKDNGVHNILALRGDEPLEGELLGGDFNYASDLVTRIRRKDTFTIGGAYYPEGHLENNDLLDLFYLKKKVEAGTDFLISQIFFDNNFYYEFQEKVEKLGIHIPLIPGVIPVTDARQIKKITELCGCSIPPKFQKILDRYEDKPEALKEAGIAYAVEQIIDLISSGVRGVHIYTMNKVEVTREIMRRIENIRESFEEVV</sequence>
<evidence type="ECO:0000256" key="7">
    <source>
        <dbReference type="ARBA" id="ARBA00023002"/>
    </source>
</evidence>
<comment type="pathway">
    <text evidence="2 12">One-carbon metabolism; tetrahydrofolate interconversion.</text>
</comment>
<protein>
    <recommendedName>
        <fullName evidence="12">Methylenetetrahydrofolate reductase</fullName>
        <ecNumber evidence="12">1.5.1.54</ecNumber>
    </recommendedName>
</protein>
<dbReference type="GO" id="GO:0106312">
    <property type="term" value="F:methylenetetrahydrofolate reductase (NADH) activity"/>
    <property type="evidence" value="ECO:0007669"/>
    <property type="project" value="UniProtKB-EC"/>
</dbReference>
<dbReference type="EC" id="1.5.1.54" evidence="12"/>
<comment type="pathway">
    <text evidence="10">Amino-acid biosynthesis; L-methionine biosynthesis via de novo pathway.</text>
</comment>
<gene>
    <name evidence="13" type="primary">metF</name>
    <name evidence="13" type="ORF">PM10SUCC1_23230</name>
</gene>
<dbReference type="PANTHER" id="PTHR45754:SF3">
    <property type="entry name" value="METHYLENETETRAHYDROFOLATE REDUCTASE (NADPH)"/>
    <property type="match status" value="1"/>
</dbReference>
<dbReference type="GO" id="GO:0009086">
    <property type="term" value="P:methionine biosynthetic process"/>
    <property type="evidence" value="ECO:0007669"/>
    <property type="project" value="UniProtKB-KW"/>
</dbReference>
<dbReference type="InterPro" id="IPR004620">
    <property type="entry name" value="MTHF_reductase_bac"/>
</dbReference>
<evidence type="ECO:0000256" key="12">
    <source>
        <dbReference type="RuleBase" id="RU003862"/>
    </source>
</evidence>
<evidence type="ECO:0000256" key="4">
    <source>
        <dbReference type="ARBA" id="ARBA00022605"/>
    </source>
</evidence>
<dbReference type="InterPro" id="IPR003171">
    <property type="entry name" value="Mehydrof_redctse-like"/>
</dbReference>
<keyword evidence="9" id="KW-0486">Methionine biosynthesis</keyword>
<evidence type="ECO:0000256" key="8">
    <source>
        <dbReference type="ARBA" id="ARBA00023027"/>
    </source>
</evidence>
<dbReference type="Proteomes" id="UP001144471">
    <property type="component" value="Unassembled WGS sequence"/>
</dbReference>
<keyword evidence="5 12" id="KW-0285">Flavoprotein</keyword>
<organism evidence="13 14">
    <name type="scientific">Propionigenium maris DSM 9537</name>
    <dbReference type="NCBI Taxonomy" id="1123000"/>
    <lineage>
        <taxon>Bacteria</taxon>
        <taxon>Fusobacteriati</taxon>
        <taxon>Fusobacteriota</taxon>
        <taxon>Fusobacteriia</taxon>
        <taxon>Fusobacteriales</taxon>
        <taxon>Fusobacteriaceae</taxon>
        <taxon>Propionigenium</taxon>
    </lineage>
</organism>
<name>A0A9W6LNE2_9FUSO</name>
<evidence type="ECO:0000256" key="1">
    <source>
        <dbReference type="ARBA" id="ARBA00001974"/>
    </source>
</evidence>
<dbReference type="GO" id="GO:0035999">
    <property type="term" value="P:tetrahydrofolate interconversion"/>
    <property type="evidence" value="ECO:0007669"/>
    <property type="project" value="TreeGrafter"/>
</dbReference>
<keyword evidence="14" id="KW-1185">Reference proteome</keyword>
<dbReference type="Gene3D" id="3.20.20.220">
    <property type="match status" value="1"/>
</dbReference>
<evidence type="ECO:0000256" key="6">
    <source>
        <dbReference type="ARBA" id="ARBA00022827"/>
    </source>
</evidence>
<evidence type="ECO:0000256" key="5">
    <source>
        <dbReference type="ARBA" id="ARBA00022630"/>
    </source>
</evidence>
<dbReference type="CDD" id="cd00537">
    <property type="entry name" value="MTHFR"/>
    <property type="match status" value="1"/>
</dbReference>